<dbReference type="PROSITE" id="PS00211">
    <property type="entry name" value="ABC_TRANSPORTER_1"/>
    <property type="match status" value="1"/>
</dbReference>
<comment type="function">
    <text evidence="9">Efflux transporter for a variety of amphiphilic cationic compounds, including antibiotics.</text>
</comment>
<dbReference type="EMBL" id="JQCQ01000018">
    <property type="protein sequence ID" value="KRO24945.1"/>
    <property type="molecule type" value="Genomic_DNA"/>
</dbReference>
<evidence type="ECO:0000259" key="14">
    <source>
        <dbReference type="PROSITE" id="PS50929"/>
    </source>
</evidence>
<accession>A0A0R2NGI2</accession>
<feature type="transmembrane region" description="Helical" evidence="12">
    <location>
        <begin position="23"/>
        <end position="42"/>
    </location>
</feature>
<dbReference type="InterPro" id="IPR039421">
    <property type="entry name" value="Type_1_exporter"/>
</dbReference>
<dbReference type="PANTHER" id="PTHR43394:SF1">
    <property type="entry name" value="ATP-BINDING CASSETTE SUB-FAMILY B MEMBER 10, MITOCHONDRIAL"/>
    <property type="match status" value="1"/>
</dbReference>
<gene>
    <name evidence="15" type="ORF">IV88_GL000511</name>
</gene>
<evidence type="ECO:0000256" key="12">
    <source>
        <dbReference type="SAM" id="Phobius"/>
    </source>
</evidence>
<dbReference type="AlphaFoldDB" id="A0A0R2NGI2"/>
<dbReference type="PATRIC" id="fig|480391.4.peg.518"/>
<dbReference type="Pfam" id="PF00005">
    <property type="entry name" value="ABC_tran"/>
    <property type="match status" value="1"/>
</dbReference>
<evidence type="ECO:0000256" key="3">
    <source>
        <dbReference type="ARBA" id="ARBA00022692"/>
    </source>
</evidence>
<dbReference type="InterPro" id="IPR036640">
    <property type="entry name" value="ABC1_TM_sf"/>
</dbReference>
<evidence type="ECO:0000256" key="6">
    <source>
        <dbReference type="ARBA" id="ARBA00022989"/>
    </source>
</evidence>
<dbReference type="CDD" id="cd07346">
    <property type="entry name" value="ABC_6TM_exporters"/>
    <property type="match status" value="1"/>
</dbReference>
<keyword evidence="5" id="KW-0067">ATP-binding</keyword>
<evidence type="ECO:0000256" key="10">
    <source>
        <dbReference type="ARBA" id="ARBA00061674"/>
    </source>
</evidence>
<evidence type="ECO:0000259" key="13">
    <source>
        <dbReference type="PROSITE" id="PS50893"/>
    </source>
</evidence>
<keyword evidence="6 12" id="KW-1133">Transmembrane helix</keyword>
<dbReference type="GO" id="GO:0016887">
    <property type="term" value="F:ATP hydrolysis activity"/>
    <property type="evidence" value="ECO:0007669"/>
    <property type="project" value="InterPro"/>
</dbReference>
<dbReference type="InterPro" id="IPR027417">
    <property type="entry name" value="P-loop_NTPase"/>
</dbReference>
<dbReference type="GO" id="GO:0005886">
    <property type="term" value="C:plasma membrane"/>
    <property type="evidence" value="ECO:0007669"/>
    <property type="project" value="UniProtKB-SubCell"/>
</dbReference>
<comment type="caution">
    <text evidence="15">The sequence shown here is derived from an EMBL/GenBank/DDBJ whole genome shotgun (WGS) entry which is preliminary data.</text>
</comment>
<feature type="transmembrane region" description="Helical" evidence="12">
    <location>
        <begin position="141"/>
        <end position="160"/>
    </location>
</feature>
<comment type="subcellular location">
    <subcellularLocation>
        <location evidence="1">Cell membrane</location>
        <topology evidence="1">Multi-pass membrane protein</topology>
    </subcellularLocation>
</comment>
<feature type="domain" description="ABC transmembrane type-1" evidence="14">
    <location>
        <begin position="26"/>
        <end position="308"/>
    </location>
</feature>
<dbReference type="PANTHER" id="PTHR43394">
    <property type="entry name" value="ATP-DEPENDENT PERMEASE MDL1, MITOCHONDRIAL"/>
    <property type="match status" value="1"/>
</dbReference>
<dbReference type="InterPro" id="IPR003439">
    <property type="entry name" value="ABC_transporter-like_ATP-bd"/>
</dbReference>
<proteinExistence type="inferred from homology"/>
<evidence type="ECO:0000256" key="5">
    <source>
        <dbReference type="ARBA" id="ARBA00022840"/>
    </source>
</evidence>
<dbReference type="GO" id="GO:0015421">
    <property type="term" value="F:ABC-type oligopeptide transporter activity"/>
    <property type="evidence" value="ECO:0007669"/>
    <property type="project" value="TreeGrafter"/>
</dbReference>
<dbReference type="SMART" id="SM00382">
    <property type="entry name" value="AAA"/>
    <property type="match status" value="1"/>
</dbReference>
<evidence type="ECO:0000256" key="7">
    <source>
        <dbReference type="ARBA" id="ARBA00023136"/>
    </source>
</evidence>
<evidence type="ECO:0000256" key="4">
    <source>
        <dbReference type="ARBA" id="ARBA00022741"/>
    </source>
</evidence>
<dbReference type="EC" id="7.6.2.2" evidence="2"/>
<feature type="domain" description="ABC transporter" evidence="13">
    <location>
        <begin position="342"/>
        <end position="583"/>
    </location>
</feature>
<dbReference type="OrthoDB" id="9770415at2"/>
<dbReference type="PROSITE" id="PS50893">
    <property type="entry name" value="ABC_TRANSPORTER_2"/>
    <property type="match status" value="1"/>
</dbReference>
<dbReference type="InterPro" id="IPR017871">
    <property type="entry name" value="ABC_transporter-like_CS"/>
</dbReference>
<keyword evidence="7 12" id="KW-0472">Membrane</keyword>
<dbReference type="Gene3D" id="1.20.1560.10">
    <property type="entry name" value="ABC transporter type 1, transmembrane domain"/>
    <property type="match status" value="1"/>
</dbReference>
<dbReference type="Gene3D" id="3.40.50.300">
    <property type="entry name" value="P-loop containing nucleotide triphosphate hydrolases"/>
    <property type="match status" value="1"/>
</dbReference>
<feature type="transmembrane region" description="Helical" evidence="12">
    <location>
        <begin position="62"/>
        <end position="82"/>
    </location>
</feature>
<evidence type="ECO:0000256" key="8">
    <source>
        <dbReference type="ARBA" id="ARBA00034018"/>
    </source>
</evidence>
<comment type="similarity">
    <text evidence="10">Belongs to the ABC transporter superfamily. Multidrug exporter LmrA (TC 3.A.1.117.1) family.</text>
</comment>
<sequence length="586" mass="66190">MEQSVSIGSMFKYVFRTVLNKRWLLVINVLALLVITGLQFIMPQFTQFIIDRIIPDKNINHLIISVVLMLVTAFLLGLFNYFSTYYMGVMSQNSVTTLREDLFKHILKMDSAYFESSKTGDLMVRLTNDINNLQSLISANMLSIIGNMFTFVGVLVFITIVNWKMALAVSVTFPIMFLIYRVFRTRIRTAFRNARASQAQMSNQMQNTLTQIQLIKSFTNEQKESENFNQKAEQNRDYMIQATQNQALFSPLIDFVNYFGTAIILLLGSYFVIKGQLLVGQMVAYISYVAMLQSPIRSFTQLLNQVQQSLISYGRIVEIIGVEPEIVDAPNAKPFPQLENQVSLEDVSFTYSSDMLDKKKVESALKHVSFDIPYGKTTALVGHSGSGKTTITKLMSRFYDLDSGDIKFDDISIKDIQLHSLRSNIAIVSQDVEIIDGTIRDNIRYGAETADDERIMEVAKMANIDEYIQSLPKQLDTQVGERGIKLSGGQKQRISIARALLKDAQIVILDEATAALDNESEKSIQHALDKLLIERTSLVIAHRLSTIHNADNIVVMDDGQVVESGTHDQLIKANGAYRKLYDAQFE</sequence>
<evidence type="ECO:0000256" key="11">
    <source>
        <dbReference type="ARBA" id="ARBA00072598"/>
    </source>
</evidence>
<evidence type="ECO:0000256" key="2">
    <source>
        <dbReference type="ARBA" id="ARBA00012191"/>
    </source>
</evidence>
<reference evidence="15 16" key="1">
    <citation type="journal article" date="2015" name="Genome Announc.">
        <title>Expanding the biotechnology potential of lactobacilli through comparative genomics of 213 strains and associated genera.</title>
        <authorList>
            <person name="Sun Z."/>
            <person name="Harris H.M."/>
            <person name="McCann A."/>
            <person name="Guo C."/>
            <person name="Argimon S."/>
            <person name="Zhang W."/>
            <person name="Yang X."/>
            <person name="Jeffery I.B."/>
            <person name="Cooney J.C."/>
            <person name="Kagawa T.F."/>
            <person name="Liu W."/>
            <person name="Song Y."/>
            <person name="Salvetti E."/>
            <person name="Wrobel A."/>
            <person name="Rasinkangas P."/>
            <person name="Parkhill J."/>
            <person name="Rea M.C."/>
            <person name="O'Sullivan O."/>
            <person name="Ritari J."/>
            <person name="Douillard F.P."/>
            <person name="Paul Ross R."/>
            <person name="Yang R."/>
            <person name="Briner A.E."/>
            <person name="Felis G.E."/>
            <person name="de Vos W.M."/>
            <person name="Barrangou R."/>
            <person name="Klaenhammer T.R."/>
            <person name="Caufield P.W."/>
            <person name="Cui Y."/>
            <person name="Zhang H."/>
            <person name="O'Toole P.W."/>
        </authorList>
    </citation>
    <scope>NUCLEOTIDE SEQUENCE [LARGE SCALE GENOMIC DNA]</scope>
    <source>
        <strain evidence="15 16">DSM 23026</strain>
    </source>
</reference>
<keyword evidence="16" id="KW-1185">Reference proteome</keyword>
<evidence type="ECO:0000313" key="15">
    <source>
        <dbReference type="EMBL" id="KRO24945.1"/>
    </source>
</evidence>
<evidence type="ECO:0000256" key="1">
    <source>
        <dbReference type="ARBA" id="ARBA00004651"/>
    </source>
</evidence>
<dbReference type="InterPro" id="IPR003593">
    <property type="entry name" value="AAA+_ATPase"/>
</dbReference>
<name>A0A0R2NGI2_9LACO</name>
<protein>
    <recommendedName>
        <fullName evidence="11">Multidrug resistance ABC transporter ATP-binding and permease protein</fullName>
        <ecNumber evidence="2">7.6.2.2</ecNumber>
    </recommendedName>
</protein>
<dbReference type="RefSeq" id="WP_057799553.1">
    <property type="nucleotide sequence ID" value="NZ_BJZZ01000017.1"/>
</dbReference>
<dbReference type="GO" id="GO:0005524">
    <property type="term" value="F:ATP binding"/>
    <property type="evidence" value="ECO:0007669"/>
    <property type="project" value="UniProtKB-KW"/>
</dbReference>
<organism evidence="15 16">
    <name type="scientific">Pediococcus argentinicus</name>
    <dbReference type="NCBI Taxonomy" id="480391"/>
    <lineage>
        <taxon>Bacteria</taxon>
        <taxon>Bacillati</taxon>
        <taxon>Bacillota</taxon>
        <taxon>Bacilli</taxon>
        <taxon>Lactobacillales</taxon>
        <taxon>Lactobacillaceae</taxon>
        <taxon>Pediococcus</taxon>
    </lineage>
</organism>
<dbReference type="SUPFAM" id="SSF52540">
    <property type="entry name" value="P-loop containing nucleoside triphosphate hydrolases"/>
    <property type="match status" value="1"/>
</dbReference>
<evidence type="ECO:0000313" key="16">
    <source>
        <dbReference type="Proteomes" id="UP000051249"/>
    </source>
</evidence>
<evidence type="ECO:0000256" key="9">
    <source>
        <dbReference type="ARBA" id="ARBA00059943"/>
    </source>
</evidence>
<keyword evidence="4" id="KW-0547">Nucleotide-binding</keyword>
<feature type="transmembrane region" description="Helical" evidence="12">
    <location>
        <begin position="255"/>
        <end position="273"/>
    </location>
</feature>
<comment type="catalytic activity">
    <reaction evidence="8">
        <text>ATP + H2O + xenobioticSide 1 = ADP + phosphate + xenobioticSide 2.</text>
        <dbReference type="EC" id="7.6.2.2"/>
    </reaction>
</comment>
<dbReference type="GO" id="GO:0008559">
    <property type="term" value="F:ABC-type xenobiotic transporter activity"/>
    <property type="evidence" value="ECO:0007669"/>
    <property type="project" value="UniProtKB-EC"/>
</dbReference>
<dbReference type="Pfam" id="PF00664">
    <property type="entry name" value="ABC_membrane"/>
    <property type="match status" value="1"/>
</dbReference>
<dbReference type="SUPFAM" id="SSF90123">
    <property type="entry name" value="ABC transporter transmembrane region"/>
    <property type="match status" value="1"/>
</dbReference>
<keyword evidence="3 12" id="KW-0812">Transmembrane</keyword>
<dbReference type="FunFam" id="3.40.50.300:FF:000218">
    <property type="entry name" value="Multidrug ABC transporter ATP-binding protein"/>
    <property type="match status" value="1"/>
</dbReference>
<dbReference type="Proteomes" id="UP000051249">
    <property type="component" value="Unassembled WGS sequence"/>
</dbReference>
<feature type="transmembrane region" description="Helical" evidence="12">
    <location>
        <begin position="166"/>
        <end position="183"/>
    </location>
</feature>
<dbReference type="InterPro" id="IPR011527">
    <property type="entry name" value="ABC1_TM_dom"/>
</dbReference>
<dbReference type="PROSITE" id="PS50929">
    <property type="entry name" value="ABC_TM1F"/>
    <property type="match status" value="1"/>
</dbReference>